<dbReference type="EMBL" id="RJKM01000001">
    <property type="protein sequence ID" value="ROP35055.1"/>
    <property type="molecule type" value="Genomic_DNA"/>
</dbReference>
<evidence type="ECO:0000313" key="2">
    <source>
        <dbReference type="EMBL" id="ROP35055.1"/>
    </source>
</evidence>
<feature type="region of interest" description="Disordered" evidence="1">
    <location>
        <begin position="34"/>
        <end position="57"/>
    </location>
</feature>
<gene>
    <name evidence="2" type="ORF">EDD40_0269</name>
</gene>
<comment type="caution">
    <text evidence="2">The sequence shown here is derived from an EMBL/GenBank/DDBJ whole genome shotgun (WGS) entry which is preliminary data.</text>
</comment>
<dbReference type="Proteomes" id="UP000268727">
    <property type="component" value="Unassembled WGS sequence"/>
</dbReference>
<evidence type="ECO:0008006" key="4">
    <source>
        <dbReference type="Google" id="ProtNLM"/>
    </source>
</evidence>
<dbReference type="AlphaFoldDB" id="A0A3N1GXQ4"/>
<dbReference type="RefSeq" id="WP_211348045.1">
    <property type="nucleotide sequence ID" value="NZ_RJKM01000001.1"/>
</dbReference>
<proteinExistence type="predicted"/>
<evidence type="ECO:0000313" key="3">
    <source>
        <dbReference type="Proteomes" id="UP000268727"/>
    </source>
</evidence>
<protein>
    <recommendedName>
        <fullName evidence="4">DDE superfamily endonuclease</fullName>
    </recommendedName>
</protein>
<name>A0A3N1GXQ4_9PSEU</name>
<evidence type="ECO:0000256" key="1">
    <source>
        <dbReference type="SAM" id="MobiDB-lite"/>
    </source>
</evidence>
<sequence>MEDVLAVYARPYHPARPVVCMDEVNVAVTNNGAPVPAMDGHLDPYPAATTGNEHPRV</sequence>
<organism evidence="2 3">
    <name type="scientific">Saccharothrix texasensis</name>
    <dbReference type="NCBI Taxonomy" id="103734"/>
    <lineage>
        <taxon>Bacteria</taxon>
        <taxon>Bacillati</taxon>
        <taxon>Actinomycetota</taxon>
        <taxon>Actinomycetes</taxon>
        <taxon>Pseudonocardiales</taxon>
        <taxon>Pseudonocardiaceae</taxon>
        <taxon>Saccharothrix</taxon>
    </lineage>
</organism>
<accession>A0A3N1GXQ4</accession>
<keyword evidence="3" id="KW-1185">Reference proteome</keyword>
<reference evidence="2 3" key="1">
    <citation type="submission" date="2018-11" db="EMBL/GenBank/DDBJ databases">
        <title>Sequencing the genomes of 1000 actinobacteria strains.</title>
        <authorList>
            <person name="Klenk H.-P."/>
        </authorList>
    </citation>
    <scope>NUCLEOTIDE SEQUENCE [LARGE SCALE GENOMIC DNA]</scope>
    <source>
        <strain evidence="2 3">DSM 44231</strain>
    </source>
</reference>